<feature type="binding site" evidence="8">
    <location>
        <position position="14"/>
    </location>
    <ligand>
        <name>tRNA</name>
        <dbReference type="ChEBI" id="CHEBI:17843"/>
    </ligand>
</feature>
<evidence type="ECO:0000256" key="2">
    <source>
        <dbReference type="ARBA" id="ARBA00022555"/>
    </source>
</evidence>
<dbReference type="HAMAP" id="MF_00083">
    <property type="entry name" value="Pept_tRNA_hydro_bact"/>
    <property type="match status" value="1"/>
</dbReference>
<dbReference type="Gene3D" id="3.40.50.1470">
    <property type="entry name" value="Peptidyl-tRNA hydrolase"/>
    <property type="match status" value="1"/>
</dbReference>
<evidence type="ECO:0000313" key="12">
    <source>
        <dbReference type="EMBL" id="HJD30693.1"/>
    </source>
</evidence>
<reference evidence="12" key="2">
    <citation type="submission" date="2021-04" db="EMBL/GenBank/DDBJ databases">
        <authorList>
            <person name="Gilroy R."/>
        </authorList>
    </citation>
    <scope>NUCLEOTIDE SEQUENCE</scope>
    <source>
        <strain evidence="12">ChiHjej8B7-25341</strain>
    </source>
</reference>
<comment type="function">
    <text evidence="8">Hydrolyzes ribosome-free peptidyl-tRNAs (with 1 or more amino acids incorporated), which drop off the ribosome during protein synthesis, or as a result of ribosome stalling.</text>
</comment>
<proteinExistence type="inferred from homology"/>
<organism evidence="12 13">
    <name type="scientific">Candidatus Eisenbergiella stercorigallinarum</name>
    <dbReference type="NCBI Taxonomy" id="2838557"/>
    <lineage>
        <taxon>Bacteria</taxon>
        <taxon>Bacillati</taxon>
        <taxon>Bacillota</taxon>
        <taxon>Clostridia</taxon>
        <taxon>Lachnospirales</taxon>
        <taxon>Lachnospiraceae</taxon>
        <taxon>Eisenbergiella</taxon>
    </lineage>
</organism>
<evidence type="ECO:0000256" key="11">
    <source>
        <dbReference type="SAM" id="MobiDB-lite"/>
    </source>
</evidence>
<dbReference type="PROSITE" id="PS01195">
    <property type="entry name" value="PEPT_TRNA_HYDROL_1"/>
    <property type="match status" value="1"/>
</dbReference>
<dbReference type="EC" id="3.1.1.29" evidence="1 8"/>
<name>A0A9D2QZ75_9FIRM</name>
<feature type="compositionally biased region" description="Basic and acidic residues" evidence="11">
    <location>
        <begin position="188"/>
        <end position="211"/>
    </location>
</feature>
<accession>A0A9D2QZ75</accession>
<dbReference type="PANTHER" id="PTHR17224:SF1">
    <property type="entry name" value="PEPTIDYL-TRNA HYDROLASE"/>
    <property type="match status" value="1"/>
</dbReference>
<comment type="catalytic activity">
    <reaction evidence="6 8 9">
        <text>an N-acyl-L-alpha-aminoacyl-tRNA + H2O = an N-acyl-L-amino acid + a tRNA + H(+)</text>
        <dbReference type="Rhea" id="RHEA:54448"/>
        <dbReference type="Rhea" id="RHEA-COMP:10123"/>
        <dbReference type="Rhea" id="RHEA-COMP:13883"/>
        <dbReference type="ChEBI" id="CHEBI:15377"/>
        <dbReference type="ChEBI" id="CHEBI:15378"/>
        <dbReference type="ChEBI" id="CHEBI:59874"/>
        <dbReference type="ChEBI" id="CHEBI:78442"/>
        <dbReference type="ChEBI" id="CHEBI:138191"/>
        <dbReference type="EC" id="3.1.1.29"/>
    </reaction>
</comment>
<dbReference type="GO" id="GO:0004045">
    <property type="term" value="F:peptidyl-tRNA hydrolase activity"/>
    <property type="evidence" value="ECO:0007669"/>
    <property type="project" value="UniProtKB-UniRule"/>
</dbReference>
<evidence type="ECO:0000256" key="10">
    <source>
        <dbReference type="RuleBase" id="RU004320"/>
    </source>
</evidence>
<dbReference type="Pfam" id="PF01195">
    <property type="entry name" value="Pept_tRNA_hydro"/>
    <property type="match status" value="1"/>
</dbReference>
<feature type="binding site" evidence="8">
    <location>
        <position position="113"/>
    </location>
    <ligand>
        <name>tRNA</name>
        <dbReference type="ChEBI" id="CHEBI:17843"/>
    </ligand>
</feature>
<comment type="subunit">
    <text evidence="8">Monomer.</text>
</comment>
<evidence type="ECO:0000256" key="3">
    <source>
        <dbReference type="ARBA" id="ARBA00022801"/>
    </source>
</evidence>
<feature type="site" description="Discriminates between blocked and unblocked aminoacyl-tRNA" evidence="8">
    <location>
        <position position="9"/>
    </location>
</feature>
<dbReference type="GO" id="GO:0006515">
    <property type="term" value="P:protein quality control for misfolded or incompletely synthesized proteins"/>
    <property type="evidence" value="ECO:0007669"/>
    <property type="project" value="UniProtKB-UniRule"/>
</dbReference>
<evidence type="ECO:0000256" key="6">
    <source>
        <dbReference type="ARBA" id="ARBA00048707"/>
    </source>
</evidence>
<evidence type="ECO:0000256" key="7">
    <source>
        <dbReference type="ARBA" id="ARBA00050038"/>
    </source>
</evidence>
<feature type="site" description="Stabilizes the basic form of H active site to accept a proton" evidence="8">
    <location>
        <position position="92"/>
    </location>
</feature>
<dbReference type="Proteomes" id="UP000823851">
    <property type="component" value="Unassembled WGS sequence"/>
</dbReference>
<feature type="binding site" evidence="8">
    <location>
        <position position="64"/>
    </location>
    <ligand>
        <name>tRNA</name>
        <dbReference type="ChEBI" id="CHEBI:17843"/>
    </ligand>
</feature>
<protein>
    <recommendedName>
        <fullName evidence="7 8">Peptidyl-tRNA hydrolase</fullName>
        <shortName evidence="8">Pth</shortName>
        <ecNumber evidence="1 8">3.1.1.29</ecNumber>
    </recommendedName>
</protein>
<keyword evidence="3 8" id="KW-0378">Hydrolase</keyword>
<dbReference type="FunFam" id="3.40.50.1470:FF:000001">
    <property type="entry name" value="Peptidyl-tRNA hydrolase"/>
    <property type="match status" value="1"/>
</dbReference>
<dbReference type="InterPro" id="IPR018171">
    <property type="entry name" value="Pept_tRNA_hydro_CS"/>
</dbReference>
<keyword evidence="8" id="KW-0963">Cytoplasm</keyword>
<dbReference type="GO" id="GO:0072344">
    <property type="term" value="P:rescue of stalled ribosome"/>
    <property type="evidence" value="ECO:0007669"/>
    <property type="project" value="UniProtKB-UniRule"/>
</dbReference>
<evidence type="ECO:0000256" key="4">
    <source>
        <dbReference type="ARBA" id="ARBA00022884"/>
    </source>
</evidence>
<dbReference type="GO" id="GO:0000049">
    <property type="term" value="F:tRNA binding"/>
    <property type="evidence" value="ECO:0007669"/>
    <property type="project" value="UniProtKB-UniRule"/>
</dbReference>
<dbReference type="NCBIfam" id="TIGR00447">
    <property type="entry name" value="pth"/>
    <property type="match status" value="1"/>
</dbReference>
<comment type="similarity">
    <text evidence="5 8 10">Belongs to the PTH family.</text>
</comment>
<feature type="region of interest" description="Disordered" evidence="11">
    <location>
        <begin position="176"/>
        <end position="211"/>
    </location>
</feature>
<keyword evidence="4 8" id="KW-0694">RNA-binding</keyword>
<dbReference type="AlphaFoldDB" id="A0A9D2QZ75"/>
<dbReference type="GO" id="GO:0005737">
    <property type="term" value="C:cytoplasm"/>
    <property type="evidence" value="ECO:0007669"/>
    <property type="project" value="UniProtKB-SubCell"/>
</dbReference>
<sequence length="211" mass="23783">MFIIAGLGNPKKEYENTRHNVGFEVIDALADRYGIRVIDRKHRALLGKGVIEGQKVLLAKPLTYMNLSGESLREILDYYKEDPQTRLLVVCDDISLDVGQLRIRKKGSAGGHNGLKNIIANLGTQDFMRLRVGVGEKPAGYDLADYVLGHFPAAERRVMDESIKLAAEAAAAVLTEGPDEAMNRYNQKRRETEPERRETEQKCRETEQEQK</sequence>
<dbReference type="SUPFAM" id="SSF53178">
    <property type="entry name" value="Peptidyl-tRNA hydrolase-like"/>
    <property type="match status" value="1"/>
</dbReference>
<comment type="subcellular location">
    <subcellularLocation>
        <location evidence="8">Cytoplasm</location>
    </subcellularLocation>
</comment>
<dbReference type="CDD" id="cd00462">
    <property type="entry name" value="PTH"/>
    <property type="match status" value="1"/>
</dbReference>
<dbReference type="PANTHER" id="PTHR17224">
    <property type="entry name" value="PEPTIDYL-TRNA HYDROLASE"/>
    <property type="match status" value="1"/>
</dbReference>
<comment type="caution">
    <text evidence="12">The sequence shown here is derived from an EMBL/GenBank/DDBJ whole genome shotgun (WGS) entry which is preliminary data.</text>
</comment>
<evidence type="ECO:0000256" key="1">
    <source>
        <dbReference type="ARBA" id="ARBA00013260"/>
    </source>
</evidence>
<comment type="function">
    <text evidence="8">Catalyzes the release of premature peptidyl moieties from peptidyl-tRNA molecules trapped in stalled 50S ribosomal subunits, and thus maintains levels of free tRNAs and 50S ribosomes.</text>
</comment>
<keyword evidence="2 8" id="KW-0820">tRNA-binding</keyword>
<dbReference type="InterPro" id="IPR036416">
    <property type="entry name" value="Pept_tRNA_hydro_sf"/>
</dbReference>
<dbReference type="InterPro" id="IPR001328">
    <property type="entry name" value="Pept_tRNA_hydro"/>
</dbReference>
<dbReference type="PROSITE" id="PS01196">
    <property type="entry name" value="PEPT_TRNA_HYDROL_2"/>
    <property type="match status" value="1"/>
</dbReference>
<reference evidence="12" key="1">
    <citation type="journal article" date="2021" name="PeerJ">
        <title>Extensive microbial diversity within the chicken gut microbiome revealed by metagenomics and culture.</title>
        <authorList>
            <person name="Gilroy R."/>
            <person name="Ravi A."/>
            <person name="Getino M."/>
            <person name="Pursley I."/>
            <person name="Horton D.L."/>
            <person name="Alikhan N.F."/>
            <person name="Baker D."/>
            <person name="Gharbi K."/>
            <person name="Hall N."/>
            <person name="Watson M."/>
            <person name="Adriaenssens E.M."/>
            <person name="Foster-Nyarko E."/>
            <person name="Jarju S."/>
            <person name="Secka A."/>
            <person name="Antonio M."/>
            <person name="Oren A."/>
            <person name="Chaudhuri R.R."/>
            <person name="La Ragione R."/>
            <person name="Hildebrand F."/>
            <person name="Pallen M.J."/>
        </authorList>
    </citation>
    <scope>NUCLEOTIDE SEQUENCE</scope>
    <source>
        <strain evidence="12">ChiHjej8B7-25341</strain>
    </source>
</reference>
<evidence type="ECO:0000256" key="8">
    <source>
        <dbReference type="HAMAP-Rule" id="MF_00083"/>
    </source>
</evidence>
<feature type="active site" description="Proton acceptor" evidence="8">
    <location>
        <position position="19"/>
    </location>
</feature>
<feature type="binding site" evidence="8">
    <location>
        <position position="66"/>
    </location>
    <ligand>
        <name>tRNA</name>
        <dbReference type="ChEBI" id="CHEBI:17843"/>
    </ligand>
</feature>
<evidence type="ECO:0000313" key="13">
    <source>
        <dbReference type="Proteomes" id="UP000823851"/>
    </source>
</evidence>
<evidence type="ECO:0000256" key="9">
    <source>
        <dbReference type="RuleBase" id="RU000673"/>
    </source>
</evidence>
<evidence type="ECO:0000256" key="5">
    <source>
        <dbReference type="ARBA" id="ARBA00038063"/>
    </source>
</evidence>
<dbReference type="EMBL" id="DWUW01000057">
    <property type="protein sequence ID" value="HJD30693.1"/>
    <property type="molecule type" value="Genomic_DNA"/>
</dbReference>
<gene>
    <name evidence="8 12" type="primary">pth</name>
    <name evidence="12" type="ORF">H9912_02000</name>
</gene>